<feature type="chain" id="PRO_5040225652" evidence="1">
    <location>
        <begin position="20"/>
        <end position="146"/>
    </location>
</feature>
<dbReference type="Proteomes" id="UP000800235">
    <property type="component" value="Unassembled WGS sequence"/>
</dbReference>
<comment type="caution">
    <text evidence="2">The sequence shown here is derived from an EMBL/GenBank/DDBJ whole genome shotgun (WGS) entry which is preliminary data.</text>
</comment>
<dbReference type="OrthoDB" id="10489702at2759"/>
<evidence type="ECO:0000256" key="1">
    <source>
        <dbReference type="SAM" id="SignalP"/>
    </source>
</evidence>
<gene>
    <name evidence="2" type="ORF">EJ08DRAFT_682664</name>
</gene>
<keyword evidence="3" id="KW-1185">Reference proteome</keyword>
<reference evidence="2" key="1">
    <citation type="journal article" date="2020" name="Stud. Mycol.">
        <title>101 Dothideomycetes genomes: a test case for predicting lifestyles and emergence of pathogens.</title>
        <authorList>
            <person name="Haridas S."/>
            <person name="Albert R."/>
            <person name="Binder M."/>
            <person name="Bloem J."/>
            <person name="Labutti K."/>
            <person name="Salamov A."/>
            <person name="Andreopoulos B."/>
            <person name="Baker S."/>
            <person name="Barry K."/>
            <person name="Bills G."/>
            <person name="Bluhm B."/>
            <person name="Cannon C."/>
            <person name="Castanera R."/>
            <person name="Culley D."/>
            <person name="Daum C."/>
            <person name="Ezra D."/>
            <person name="Gonzalez J."/>
            <person name="Henrissat B."/>
            <person name="Kuo A."/>
            <person name="Liang C."/>
            <person name="Lipzen A."/>
            <person name="Lutzoni F."/>
            <person name="Magnuson J."/>
            <person name="Mondo S."/>
            <person name="Nolan M."/>
            <person name="Ohm R."/>
            <person name="Pangilinan J."/>
            <person name="Park H.-J."/>
            <person name="Ramirez L."/>
            <person name="Alfaro M."/>
            <person name="Sun H."/>
            <person name="Tritt A."/>
            <person name="Yoshinaga Y."/>
            <person name="Zwiers L.-H."/>
            <person name="Turgeon B."/>
            <person name="Goodwin S."/>
            <person name="Spatafora J."/>
            <person name="Crous P."/>
            <person name="Grigoriev I."/>
        </authorList>
    </citation>
    <scope>NUCLEOTIDE SEQUENCE</scope>
    <source>
        <strain evidence="2">CBS 130266</strain>
    </source>
</reference>
<proteinExistence type="predicted"/>
<evidence type="ECO:0000313" key="2">
    <source>
        <dbReference type="EMBL" id="KAF2422448.1"/>
    </source>
</evidence>
<evidence type="ECO:0000313" key="3">
    <source>
        <dbReference type="Proteomes" id="UP000800235"/>
    </source>
</evidence>
<name>A0A9P4TTG1_9PEZI</name>
<protein>
    <submittedName>
        <fullName evidence="2">Uncharacterized protein</fullName>
    </submittedName>
</protein>
<dbReference type="EMBL" id="MU007090">
    <property type="protein sequence ID" value="KAF2422448.1"/>
    <property type="molecule type" value="Genomic_DNA"/>
</dbReference>
<organism evidence="2 3">
    <name type="scientific">Tothia fuscella</name>
    <dbReference type="NCBI Taxonomy" id="1048955"/>
    <lineage>
        <taxon>Eukaryota</taxon>
        <taxon>Fungi</taxon>
        <taxon>Dikarya</taxon>
        <taxon>Ascomycota</taxon>
        <taxon>Pezizomycotina</taxon>
        <taxon>Dothideomycetes</taxon>
        <taxon>Pleosporomycetidae</taxon>
        <taxon>Venturiales</taxon>
        <taxon>Cylindrosympodiaceae</taxon>
        <taxon>Tothia</taxon>
    </lineage>
</organism>
<keyword evidence="1" id="KW-0732">Signal</keyword>
<feature type="signal peptide" evidence="1">
    <location>
        <begin position="1"/>
        <end position="19"/>
    </location>
</feature>
<dbReference type="AlphaFoldDB" id="A0A9P4TTG1"/>
<accession>A0A9P4TTG1</accession>
<sequence>MLFTKVFTAIALASGMVAAAPFAEGTPFKFGVTVSGKTLYLKANGMGTANKAEGVSCTIVDKSLSCDGKTAPKFGGDMIQLKLQAGKSQGWSLGDTTPGAKAAPISWVPSAGPSKKFSFRSGDEIWAESCPHGHFPLHGTASAYLA</sequence>